<evidence type="ECO:0000259" key="3">
    <source>
        <dbReference type="Pfam" id="PF01757"/>
    </source>
</evidence>
<feature type="transmembrane region" description="Helical" evidence="1">
    <location>
        <begin position="248"/>
        <end position="266"/>
    </location>
</feature>
<feature type="transmembrane region" description="Helical" evidence="1">
    <location>
        <begin position="427"/>
        <end position="452"/>
    </location>
</feature>
<feature type="signal peptide" evidence="2">
    <location>
        <begin position="1"/>
        <end position="22"/>
    </location>
</feature>
<organism evidence="4 5">
    <name type="scientific">Sitophilus oryzae</name>
    <name type="common">Rice weevil</name>
    <name type="synonym">Curculio oryzae</name>
    <dbReference type="NCBI Taxonomy" id="7048"/>
    <lineage>
        <taxon>Eukaryota</taxon>
        <taxon>Metazoa</taxon>
        <taxon>Ecdysozoa</taxon>
        <taxon>Arthropoda</taxon>
        <taxon>Hexapoda</taxon>
        <taxon>Insecta</taxon>
        <taxon>Pterygota</taxon>
        <taxon>Neoptera</taxon>
        <taxon>Endopterygota</taxon>
        <taxon>Coleoptera</taxon>
        <taxon>Polyphaga</taxon>
        <taxon>Cucujiformia</taxon>
        <taxon>Curculionidae</taxon>
        <taxon>Dryophthorinae</taxon>
        <taxon>Sitophilus</taxon>
    </lineage>
</organism>
<dbReference type="GO" id="GO:0016747">
    <property type="term" value="F:acyltransferase activity, transferring groups other than amino-acyl groups"/>
    <property type="evidence" value="ECO:0007669"/>
    <property type="project" value="InterPro"/>
</dbReference>
<feature type="transmembrane region" description="Helical" evidence="1">
    <location>
        <begin position="386"/>
        <end position="407"/>
    </location>
</feature>
<evidence type="ECO:0000256" key="2">
    <source>
        <dbReference type="SAM" id="SignalP"/>
    </source>
</evidence>
<feature type="transmembrane region" description="Helical" evidence="1">
    <location>
        <begin position="357"/>
        <end position="379"/>
    </location>
</feature>
<keyword evidence="2" id="KW-0732">Signal</keyword>
<dbReference type="PANTHER" id="PTHR11161">
    <property type="entry name" value="O-ACYLTRANSFERASE"/>
    <property type="match status" value="1"/>
</dbReference>
<accession>A0A6J2X7L1</accession>
<feature type="transmembrane region" description="Helical" evidence="1">
    <location>
        <begin position="505"/>
        <end position="523"/>
    </location>
</feature>
<feature type="transmembrane region" description="Helical" evidence="1">
    <location>
        <begin position="136"/>
        <end position="155"/>
    </location>
</feature>
<dbReference type="InterPro" id="IPR002656">
    <property type="entry name" value="Acyl_transf_3_dom"/>
</dbReference>
<dbReference type="KEGG" id="soy:115875806"/>
<evidence type="ECO:0000313" key="5">
    <source>
        <dbReference type="RefSeq" id="XP_030747177.1"/>
    </source>
</evidence>
<dbReference type="GeneID" id="115875806"/>
<feature type="chain" id="PRO_5026998288" evidence="2">
    <location>
        <begin position="23"/>
        <end position="620"/>
    </location>
</feature>
<reference evidence="5" key="1">
    <citation type="submission" date="2025-08" db="UniProtKB">
        <authorList>
            <consortium name="RefSeq"/>
        </authorList>
    </citation>
    <scope>IDENTIFICATION</scope>
    <source>
        <tissue evidence="5">Gonads</tissue>
    </source>
</reference>
<evidence type="ECO:0000313" key="4">
    <source>
        <dbReference type="Proteomes" id="UP000504635"/>
    </source>
</evidence>
<dbReference type="InParanoid" id="A0A6J2X7L1"/>
<feature type="domain" description="Acyltransferase 3" evidence="3">
    <location>
        <begin position="201"/>
        <end position="581"/>
    </location>
</feature>
<gene>
    <name evidence="5" type="primary">LOC115875806</name>
</gene>
<keyword evidence="1" id="KW-0472">Membrane</keyword>
<dbReference type="AlphaFoldDB" id="A0A6J2X7L1"/>
<feature type="transmembrane region" description="Helical" evidence="1">
    <location>
        <begin position="464"/>
        <end position="485"/>
    </location>
</feature>
<keyword evidence="1" id="KW-1133">Transmembrane helix</keyword>
<dbReference type="RefSeq" id="XP_030747177.1">
    <property type="nucleotide sequence ID" value="XM_030891317.1"/>
</dbReference>
<sequence length="620" mass="72125">MWLKESFFVFLVFFECILVSCSQNKHYTEDGLPVLFEKDDFYKCRDESGTYCKTSFYLTVYNDSSKLAVEIKKSANDSSRFRRSSLHRMICIPKEVNVKNTKEAKAYIAYTMEEKLKDYNVTLEVEKLECDTEKNFIMLDLFLIIAILLLIYMVLESTRKDDKNASNSASAEDTWTKIFSLKENWKRIAEKNNNPDFQRLKSIQGLRFFNTIFVIIFHTHLCHLLLFIENPKDYEENIAANPVLTFMYQSSVFIVQTFFMTSNFLITNQILELYKKNGRYTFGDMIILFVNRIIRLLPTLLTMVMMIFVGIKLFPNGTPIVDVINMSWNGCQNSWWATIFQLNFLYKSTQMCNPGSWYLSVDTLLYVTTIVVLYIYLNFQITLKKLLVFLFLFLNLCYGIMIFAYNVDAMYKINTESIRGLLDSPAFYYLYINPLASWSTSIVGIALGYIYFKIKNKEIKMNTVQRMLWLAVVIVLPTAAILLTIADVNGLNRAILGPFIKPLSALGYGIGVLGFSKGYGGLIKKVLEWDFAVKMSNFTYCTYVYHFFLVFLLHGARRTLYRYSFFALVSSYIIDVVLSYAFGMLTTLMIEYPGLRLQKLYIPQIKKTVLREKKSDNKIK</sequence>
<keyword evidence="4" id="KW-1185">Reference proteome</keyword>
<name>A0A6J2X7L1_SITOR</name>
<protein>
    <submittedName>
        <fullName evidence="5">O-acyltransferase like protein-like</fullName>
    </submittedName>
</protein>
<proteinExistence type="predicted"/>
<feature type="transmembrane region" description="Helical" evidence="1">
    <location>
        <begin position="286"/>
        <end position="311"/>
    </location>
</feature>
<dbReference type="Pfam" id="PF01757">
    <property type="entry name" value="Acyl_transf_3"/>
    <property type="match status" value="1"/>
</dbReference>
<evidence type="ECO:0000256" key="1">
    <source>
        <dbReference type="SAM" id="Phobius"/>
    </source>
</evidence>
<dbReference type="PANTHER" id="PTHR11161:SF72">
    <property type="entry name" value="FI21449P1"/>
    <property type="match status" value="1"/>
</dbReference>
<dbReference type="Proteomes" id="UP000504635">
    <property type="component" value="Unplaced"/>
</dbReference>
<dbReference type="OrthoDB" id="10265389at2759"/>
<feature type="transmembrane region" description="Helical" evidence="1">
    <location>
        <begin position="565"/>
        <end position="590"/>
    </location>
</feature>
<dbReference type="InterPro" id="IPR052728">
    <property type="entry name" value="O2_lipid_transport_reg"/>
</dbReference>
<feature type="transmembrane region" description="Helical" evidence="1">
    <location>
        <begin position="208"/>
        <end position="228"/>
    </location>
</feature>
<feature type="transmembrane region" description="Helical" evidence="1">
    <location>
        <begin position="535"/>
        <end position="553"/>
    </location>
</feature>
<keyword evidence="1" id="KW-0812">Transmembrane</keyword>